<dbReference type="GO" id="GO:0005829">
    <property type="term" value="C:cytosol"/>
    <property type="evidence" value="ECO:0007669"/>
    <property type="project" value="UniProtKB-SubCell"/>
</dbReference>
<keyword evidence="5" id="KW-0143">Chaperone</keyword>
<dbReference type="HOGENOM" id="CLU_080373_3_0_5"/>
<evidence type="ECO:0000256" key="5">
    <source>
        <dbReference type="ARBA" id="ARBA00023186"/>
    </source>
</evidence>
<name>F2J619_POLGS</name>
<dbReference type="InterPro" id="IPR036584">
    <property type="entry name" value="FliS_sf"/>
</dbReference>
<accession>F2J619</accession>
<comment type="similarity">
    <text evidence="2">Belongs to the FliS family.</text>
</comment>
<evidence type="ECO:0000313" key="7">
    <source>
        <dbReference type="Proteomes" id="UP000008130"/>
    </source>
</evidence>
<dbReference type="KEGG" id="pgv:SL003B_3963"/>
<dbReference type="Pfam" id="PF02561">
    <property type="entry name" value="FliS"/>
    <property type="match status" value="1"/>
</dbReference>
<evidence type="ECO:0008006" key="8">
    <source>
        <dbReference type="Google" id="ProtNLM"/>
    </source>
</evidence>
<dbReference type="EMBL" id="CP002568">
    <property type="protein sequence ID" value="ADZ72383.1"/>
    <property type="molecule type" value="Genomic_DNA"/>
</dbReference>
<dbReference type="GO" id="GO:0044780">
    <property type="term" value="P:bacterial-type flagellum assembly"/>
    <property type="evidence" value="ECO:0007669"/>
    <property type="project" value="InterPro"/>
</dbReference>
<protein>
    <recommendedName>
        <fullName evidence="8">Flagellar protein FliS</fullName>
    </recommendedName>
</protein>
<dbReference type="AlphaFoldDB" id="F2J619"/>
<dbReference type="Gene3D" id="1.20.120.340">
    <property type="entry name" value="Flagellar protein FliS"/>
    <property type="match status" value="1"/>
</dbReference>
<dbReference type="InterPro" id="IPR003713">
    <property type="entry name" value="FliS"/>
</dbReference>
<dbReference type="eggNOG" id="COG1516">
    <property type="taxonomic scope" value="Bacteria"/>
</dbReference>
<evidence type="ECO:0000256" key="4">
    <source>
        <dbReference type="ARBA" id="ARBA00022795"/>
    </source>
</evidence>
<proteinExistence type="inferred from homology"/>
<comment type="subcellular location">
    <subcellularLocation>
        <location evidence="1">Cytoplasm</location>
        <location evidence="1">Cytosol</location>
    </subcellularLocation>
</comment>
<sequence>MTLPMARAIDAYRRAATAVPPAHAVVLLYDEVVNALTHAEQHARLGRYDVAFERGQRAVTILRGLRGTLDMDRGGTLAQQLCDTYTRNIFAINAAIGKADAAERLRALVLGLVALRDAFAALAAMEPRGTPRRLEEIGAPPWQGPDAA</sequence>
<dbReference type="SUPFAM" id="SSF101116">
    <property type="entry name" value="Flagellar export chaperone FliS"/>
    <property type="match status" value="1"/>
</dbReference>
<evidence type="ECO:0000256" key="2">
    <source>
        <dbReference type="ARBA" id="ARBA00008787"/>
    </source>
</evidence>
<dbReference type="STRING" id="991905.SL003B_3963"/>
<dbReference type="GO" id="GO:0071973">
    <property type="term" value="P:bacterial-type flagellum-dependent cell motility"/>
    <property type="evidence" value="ECO:0007669"/>
    <property type="project" value="TreeGrafter"/>
</dbReference>
<gene>
    <name evidence="6" type="ordered locus">SL003B_3963</name>
</gene>
<reference evidence="6 7" key="1">
    <citation type="journal article" date="2011" name="J. Bacteriol.">
        <title>Complete genome sequence of Polymorphum gilvum SL003B-26A1T, a crude oil-degrading bacterium from oil-polluted saline soil.</title>
        <authorList>
            <person name="Li S.G."/>
            <person name="Tang Y.Q."/>
            <person name="Nie Y."/>
            <person name="Cai M."/>
            <person name="Wu X.L."/>
        </authorList>
    </citation>
    <scope>NUCLEOTIDE SEQUENCE [LARGE SCALE GENOMIC DNA]</scope>
    <source>
        <strain evidence="7">LMG 25793 / CGMCC 1.9160 / SL003B-26A1</strain>
    </source>
</reference>
<keyword evidence="7" id="KW-1185">Reference proteome</keyword>
<dbReference type="Proteomes" id="UP000008130">
    <property type="component" value="Chromosome"/>
</dbReference>
<dbReference type="PANTHER" id="PTHR34773">
    <property type="entry name" value="FLAGELLAR SECRETION CHAPERONE FLIS"/>
    <property type="match status" value="1"/>
</dbReference>
<dbReference type="RefSeq" id="WP_013654692.1">
    <property type="nucleotide sequence ID" value="NC_015259.1"/>
</dbReference>
<keyword evidence="3" id="KW-0963">Cytoplasm</keyword>
<organism evidence="6 7">
    <name type="scientific">Polymorphum gilvum (strain LMG 25793 / CGMCC 1.9160 / SL003B-26A1)</name>
    <dbReference type="NCBI Taxonomy" id="991905"/>
    <lineage>
        <taxon>Bacteria</taxon>
        <taxon>Pseudomonadati</taxon>
        <taxon>Pseudomonadota</taxon>
        <taxon>Alphaproteobacteria</taxon>
        <taxon>Rhodobacterales</taxon>
        <taxon>Paracoccaceae</taxon>
        <taxon>Polymorphum</taxon>
    </lineage>
</organism>
<dbReference type="PANTHER" id="PTHR34773:SF1">
    <property type="entry name" value="FLAGELLAR SECRETION CHAPERONE FLIS"/>
    <property type="match status" value="1"/>
</dbReference>
<evidence type="ECO:0000256" key="1">
    <source>
        <dbReference type="ARBA" id="ARBA00004514"/>
    </source>
</evidence>
<evidence type="ECO:0000256" key="3">
    <source>
        <dbReference type="ARBA" id="ARBA00022490"/>
    </source>
</evidence>
<evidence type="ECO:0000313" key="6">
    <source>
        <dbReference type="EMBL" id="ADZ72383.1"/>
    </source>
</evidence>
<dbReference type="OrthoDB" id="7677889at2"/>
<keyword evidence="4" id="KW-1005">Bacterial flagellum biogenesis</keyword>